<gene>
    <name evidence="1" type="ORF">MYCFIDRAFT_209829</name>
</gene>
<keyword evidence="2" id="KW-1185">Reference proteome</keyword>
<name>N1Q9M5_PSEFD</name>
<dbReference type="HOGENOM" id="CLU_2559259_0_0_1"/>
<dbReference type="VEuPathDB" id="FungiDB:MYCFIDRAFT_209829"/>
<dbReference type="Proteomes" id="UP000016932">
    <property type="component" value="Unassembled WGS sequence"/>
</dbReference>
<reference evidence="1 2" key="1">
    <citation type="journal article" date="2012" name="PLoS Pathog.">
        <title>Diverse lifestyles and strategies of plant pathogenesis encoded in the genomes of eighteen Dothideomycetes fungi.</title>
        <authorList>
            <person name="Ohm R.A."/>
            <person name="Feau N."/>
            <person name="Henrissat B."/>
            <person name="Schoch C.L."/>
            <person name="Horwitz B.A."/>
            <person name="Barry K.W."/>
            <person name="Condon B.J."/>
            <person name="Copeland A.C."/>
            <person name="Dhillon B."/>
            <person name="Glaser F."/>
            <person name="Hesse C.N."/>
            <person name="Kosti I."/>
            <person name="LaButti K."/>
            <person name="Lindquist E.A."/>
            <person name="Lucas S."/>
            <person name="Salamov A.A."/>
            <person name="Bradshaw R.E."/>
            <person name="Ciuffetti L."/>
            <person name="Hamelin R.C."/>
            <person name="Kema G.H.J."/>
            <person name="Lawrence C."/>
            <person name="Scott J.A."/>
            <person name="Spatafora J.W."/>
            <person name="Turgeon B.G."/>
            <person name="de Wit P.J.G.M."/>
            <person name="Zhong S."/>
            <person name="Goodwin S.B."/>
            <person name="Grigoriev I.V."/>
        </authorList>
    </citation>
    <scope>NUCLEOTIDE SEQUENCE [LARGE SCALE GENOMIC DNA]</scope>
    <source>
        <strain evidence="1 2">CIRAD86</strain>
    </source>
</reference>
<protein>
    <submittedName>
        <fullName evidence="1">Uncharacterized protein</fullName>
    </submittedName>
</protein>
<evidence type="ECO:0000313" key="1">
    <source>
        <dbReference type="EMBL" id="EME88501.1"/>
    </source>
</evidence>
<dbReference type="AlphaFoldDB" id="N1Q9M5"/>
<organism evidence="1 2">
    <name type="scientific">Pseudocercospora fijiensis (strain CIRAD86)</name>
    <name type="common">Black leaf streak disease fungus</name>
    <name type="synonym">Mycosphaerella fijiensis</name>
    <dbReference type="NCBI Taxonomy" id="383855"/>
    <lineage>
        <taxon>Eukaryota</taxon>
        <taxon>Fungi</taxon>
        <taxon>Dikarya</taxon>
        <taxon>Ascomycota</taxon>
        <taxon>Pezizomycotina</taxon>
        <taxon>Dothideomycetes</taxon>
        <taxon>Dothideomycetidae</taxon>
        <taxon>Mycosphaerellales</taxon>
        <taxon>Mycosphaerellaceae</taxon>
        <taxon>Pseudocercospora</taxon>
    </lineage>
</organism>
<dbReference type="RefSeq" id="XP_007921515.1">
    <property type="nucleotide sequence ID" value="XM_007923324.1"/>
</dbReference>
<dbReference type="EMBL" id="KB446555">
    <property type="protein sequence ID" value="EME88501.1"/>
    <property type="molecule type" value="Genomic_DNA"/>
</dbReference>
<accession>N1Q9M5</accession>
<sequence>MARDTCVDMSLGLLGRFSKDRDRFGDVLDPKWVFSGSSVNWSPPGETGSAMDGIGVDNGLERLLVLDWLLTRSSVTDVVALA</sequence>
<dbReference type="GeneID" id="19336906"/>
<evidence type="ECO:0000313" key="2">
    <source>
        <dbReference type="Proteomes" id="UP000016932"/>
    </source>
</evidence>
<proteinExistence type="predicted"/>
<dbReference type="KEGG" id="pfj:MYCFIDRAFT_209829"/>